<proteinExistence type="predicted"/>
<keyword evidence="3" id="KW-1185">Reference proteome</keyword>
<dbReference type="NCBIfam" id="NF038012">
    <property type="entry name" value="DMT_1"/>
    <property type="match status" value="1"/>
</dbReference>
<keyword evidence="1" id="KW-0472">Membrane</keyword>
<feature type="transmembrane region" description="Helical" evidence="1">
    <location>
        <begin position="202"/>
        <end position="220"/>
    </location>
</feature>
<feature type="transmembrane region" description="Helical" evidence="1">
    <location>
        <begin position="232"/>
        <end position="249"/>
    </location>
</feature>
<dbReference type="PANTHER" id="PTHR40761:SF1">
    <property type="entry name" value="CONSERVED INTEGRAL MEMBRANE ALANINE VALINE AND LEUCINE RICH PROTEIN-RELATED"/>
    <property type="match status" value="1"/>
</dbReference>
<feature type="transmembrane region" description="Helical" evidence="1">
    <location>
        <begin position="164"/>
        <end position="182"/>
    </location>
</feature>
<reference evidence="2 3" key="1">
    <citation type="submission" date="2020-07" db="EMBL/GenBank/DDBJ databases">
        <title>Sequencing the genomes of 1000 actinobacteria strains.</title>
        <authorList>
            <person name="Klenk H.-P."/>
        </authorList>
    </citation>
    <scope>NUCLEOTIDE SEQUENCE [LARGE SCALE GENOMIC DNA]</scope>
    <source>
        <strain evidence="2 3">DSM 18448</strain>
    </source>
</reference>
<organism evidence="2 3">
    <name type="scientific">Actinopolymorpha rutila</name>
    <dbReference type="NCBI Taxonomy" id="446787"/>
    <lineage>
        <taxon>Bacteria</taxon>
        <taxon>Bacillati</taxon>
        <taxon>Actinomycetota</taxon>
        <taxon>Actinomycetes</taxon>
        <taxon>Propionibacteriales</taxon>
        <taxon>Actinopolymorphaceae</taxon>
        <taxon>Actinopolymorpha</taxon>
    </lineage>
</organism>
<feature type="transmembrane region" description="Helical" evidence="1">
    <location>
        <begin position="103"/>
        <end position="121"/>
    </location>
</feature>
<comment type="caution">
    <text evidence="2">The sequence shown here is derived from an EMBL/GenBank/DDBJ whole genome shotgun (WGS) entry which is preliminary data.</text>
</comment>
<dbReference type="AlphaFoldDB" id="A0A852ZL51"/>
<gene>
    <name evidence="2" type="ORF">F4554_004980</name>
</gene>
<protein>
    <submittedName>
        <fullName evidence="2">Drug/metabolite transporter (DMT)-like permease</fullName>
    </submittedName>
</protein>
<dbReference type="EMBL" id="JACBZH010000001">
    <property type="protein sequence ID" value="NYH92342.1"/>
    <property type="molecule type" value="Genomic_DNA"/>
</dbReference>
<dbReference type="PANTHER" id="PTHR40761">
    <property type="entry name" value="CONSERVED INTEGRAL MEMBRANE ALANINE VALINE AND LEUCINE RICH PROTEIN-RELATED"/>
    <property type="match status" value="1"/>
</dbReference>
<keyword evidence="1" id="KW-1133">Transmembrane helix</keyword>
<dbReference type="InterPro" id="IPR037185">
    <property type="entry name" value="EmrE-like"/>
</dbReference>
<feature type="transmembrane region" description="Helical" evidence="1">
    <location>
        <begin position="49"/>
        <end position="69"/>
    </location>
</feature>
<dbReference type="Proteomes" id="UP000579605">
    <property type="component" value="Unassembled WGS sequence"/>
</dbReference>
<accession>A0A852ZL51</accession>
<evidence type="ECO:0000313" key="2">
    <source>
        <dbReference type="EMBL" id="NYH92342.1"/>
    </source>
</evidence>
<dbReference type="SUPFAM" id="SSF103481">
    <property type="entry name" value="Multidrug resistance efflux transporter EmrE"/>
    <property type="match status" value="1"/>
</dbReference>
<feature type="transmembrane region" description="Helical" evidence="1">
    <location>
        <begin position="133"/>
        <end position="152"/>
    </location>
</feature>
<sequence>MLLSIALALLVAVTNATSNVLMRKAARVVPTASQFQLSLVLRLVRSPVWLVGLTLSLATYPLGAAALGFGKLSVVQPILVLELPLSLIGASWLYDSRLSRRDWLGISMMTVGLIGLLVVLVPEGGQVTGIPASTWLVGSGLNIGVVIVLYMLGRRTTQPSGRAAYLGAGCGLAFGLSAVYMKSMTEVYDTEGIPGVLTSWEFYGSVATATLAFWLLQNAYAAGQLAASQPGVTLLDPAVAILWGLIVFQEKTEGGLFLLLAVAASAGIVAGALTLAKSPQLRRMHENPAEVSP</sequence>
<evidence type="ECO:0000256" key="1">
    <source>
        <dbReference type="SAM" id="Phobius"/>
    </source>
</evidence>
<dbReference type="RefSeq" id="WP_179789781.1">
    <property type="nucleotide sequence ID" value="NZ_BAAARR010000005.1"/>
</dbReference>
<keyword evidence="1" id="KW-0812">Transmembrane</keyword>
<name>A0A852ZL51_9ACTN</name>
<evidence type="ECO:0000313" key="3">
    <source>
        <dbReference type="Proteomes" id="UP000579605"/>
    </source>
</evidence>
<feature type="transmembrane region" description="Helical" evidence="1">
    <location>
        <begin position="255"/>
        <end position="276"/>
    </location>
</feature>